<dbReference type="PANTHER" id="PTHR32438">
    <property type="entry name" value="4-ALPHA-GLUCANOTRANSFERASE DPE1, CHLOROPLASTIC/AMYLOPLASTIC"/>
    <property type="match status" value="1"/>
</dbReference>
<dbReference type="GO" id="GO:0005975">
    <property type="term" value="P:carbohydrate metabolic process"/>
    <property type="evidence" value="ECO:0007669"/>
    <property type="project" value="InterPro"/>
</dbReference>
<organism evidence="11 12">
    <name type="scientific">Achromobacter pestifer</name>
    <dbReference type="NCBI Taxonomy" id="1353889"/>
    <lineage>
        <taxon>Bacteria</taxon>
        <taxon>Pseudomonadati</taxon>
        <taxon>Pseudomonadota</taxon>
        <taxon>Betaproteobacteria</taxon>
        <taxon>Burkholderiales</taxon>
        <taxon>Alcaligenaceae</taxon>
        <taxon>Achromobacter</taxon>
    </lineage>
</organism>
<dbReference type="RefSeq" id="WP_175172966.1">
    <property type="nucleotide sequence ID" value="NZ_CADIJX010000001.1"/>
</dbReference>
<accession>A0A6S6YPY0</accession>
<gene>
    <name evidence="11" type="primary">malQ</name>
    <name evidence="11" type="ORF">LMG3431_00640</name>
</gene>
<name>A0A6S6YPY0_9BURK</name>
<evidence type="ECO:0000256" key="5">
    <source>
        <dbReference type="ARBA" id="ARBA00022676"/>
    </source>
</evidence>
<evidence type="ECO:0000313" key="12">
    <source>
        <dbReference type="Proteomes" id="UP000494108"/>
    </source>
</evidence>
<evidence type="ECO:0000313" key="11">
    <source>
        <dbReference type="EMBL" id="CAB3628006.1"/>
    </source>
</evidence>
<evidence type="ECO:0000256" key="1">
    <source>
        <dbReference type="ARBA" id="ARBA00000439"/>
    </source>
</evidence>
<dbReference type="Gene3D" id="3.20.20.80">
    <property type="entry name" value="Glycosidases"/>
    <property type="match status" value="1"/>
</dbReference>
<keyword evidence="12" id="KW-1185">Reference proteome</keyword>
<dbReference type="InterPro" id="IPR017853">
    <property type="entry name" value="GH"/>
</dbReference>
<comment type="similarity">
    <text evidence="2 10">Belongs to the disproportionating enzyme family.</text>
</comment>
<reference evidence="11 12" key="1">
    <citation type="submission" date="2020-04" db="EMBL/GenBank/DDBJ databases">
        <authorList>
            <person name="De Canck E."/>
        </authorList>
    </citation>
    <scope>NUCLEOTIDE SEQUENCE [LARGE SCALE GENOMIC DNA]</scope>
    <source>
        <strain evidence="11 12">LMG 3431</strain>
    </source>
</reference>
<dbReference type="GO" id="GO:0004134">
    <property type="term" value="F:4-alpha-glucanotransferase activity"/>
    <property type="evidence" value="ECO:0007669"/>
    <property type="project" value="UniProtKB-EC"/>
</dbReference>
<evidence type="ECO:0000256" key="2">
    <source>
        <dbReference type="ARBA" id="ARBA00005684"/>
    </source>
</evidence>
<evidence type="ECO:0000256" key="3">
    <source>
        <dbReference type="ARBA" id="ARBA00012560"/>
    </source>
</evidence>
<evidence type="ECO:0000256" key="8">
    <source>
        <dbReference type="ARBA" id="ARBA00031423"/>
    </source>
</evidence>
<evidence type="ECO:0000256" key="7">
    <source>
        <dbReference type="ARBA" id="ARBA00023277"/>
    </source>
</evidence>
<evidence type="ECO:0000256" key="6">
    <source>
        <dbReference type="ARBA" id="ARBA00022679"/>
    </source>
</evidence>
<comment type="catalytic activity">
    <reaction evidence="1 10">
        <text>Transfers a segment of a (1-&gt;4)-alpha-D-glucan to a new position in an acceptor, which may be glucose or a (1-&gt;4)-alpha-D-glucan.</text>
        <dbReference type="EC" id="2.4.1.25"/>
    </reaction>
</comment>
<dbReference type="PANTHER" id="PTHR32438:SF5">
    <property type="entry name" value="4-ALPHA-GLUCANOTRANSFERASE DPE1, CHLOROPLASTIC_AMYLOPLASTIC"/>
    <property type="match status" value="1"/>
</dbReference>
<evidence type="ECO:0000256" key="9">
    <source>
        <dbReference type="ARBA" id="ARBA00031501"/>
    </source>
</evidence>
<sequence length="711" mass="76386">MTRSSQHELSALAATAGLAEHWTGADNRPRQVSPDTLRALLRGMDLCADSAEDIRDSRQRLMPASGLGRLPAMLVATAGESVDLPASCAGHYEILTSDGKRAAGHTTAGADGAAQLRAPDTPGYYTLSTRSGTASLAVAPRRAPTLDDLVQTPNTRIWGLTAQVHSLRRSSGDLRHATHGFGDLAAVRELAEAAAAAGADALAISPIHALFAADPGQCSPYSPSSRLFMNTLYADPATVLGEDAMRQALGGLDSAQLRALDAQPLIDWPASGALRQRLLRGLHAWFTEHATSEQRQHYRAYCATAGQDLQDHALFEALHLAQTRQRGMPAPWTEWPGALRDPQSAGAVRYAQEHPEELDAHMFNQWLASASLSQAHRAARNAGMRIGLIADLAIGGSALGSHAWSRQADLVKSAGVGAPPDLHNPQGQCWNLTALSPATLLSSGFSAFLAMLRANLSNVGGLRIDHVLGMARLWLIPDGAAPEDGAYLSYPLRSLLKLTALEAWLHRALIVGENLGTVPEGFDPQLFEHGLLGMDVLWFMRKAVGAAAMETNTTAAFVAPSDWPPQAVAMTTTHDLPTLTGWWHAQDIAWRSRLSLLGADEDESLLRRARNADRSALWQAVQAQSRAMSHRIMPRQAPIPELLGFVAAAPCPLMLVPLEDVTAQLDQPNLPGTMHSHPNWRQRLSLPATQCVDAPDSMARLQPVRSQRGKP</sequence>
<dbReference type="EMBL" id="CADIJX010000001">
    <property type="protein sequence ID" value="CAB3628006.1"/>
    <property type="molecule type" value="Genomic_DNA"/>
</dbReference>
<dbReference type="SUPFAM" id="SSF51445">
    <property type="entry name" value="(Trans)glycosidases"/>
    <property type="match status" value="1"/>
</dbReference>
<dbReference type="AlphaFoldDB" id="A0A6S6YPY0"/>
<dbReference type="EC" id="2.4.1.25" evidence="3 10"/>
<proteinExistence type="inferred from homology"/>
<protein>
    <recommendedName>
        <fullName evidence="4 10">4-alpha-glucanotransferase</fullName>
        <ecNumber evidence="3 10">2.4.1.25</ecNumber>
    </recommendedName>
    <alternativeName>
        <fullName evidence="8 10">Amylomaltase</fullName>
    </alternativeName>
    <alternativeName>
        <fullName evidence="9 10">Disproportionating enzyme</fullName>
    </alternativeName>
</protein>
<keyword evidence="5 10" id="KW-0328">Glycosyltransferase</keyword>
<keyword evidence="7 10" id="KW-0119">Carbohydrate metabolism</keyword>
<evidence type="ECO:0000256" key="10">
    <source>
        <dbReference type="RuleBase" id="RU361207"/>
    </source>
</evidence>
<dbReference type="InterPro" id="IPR003385">
    <property type="entry name" value="Glyco_hydro_77"/>
</dbReference>
<dbReference type="Pfam" id="PF02446">
    <property type="entry name" value="Glyco_hydro_77"/>
    <property type="match status" value="1"/>
</dbReference>
<dbReference type="Proteomes" id="UP000494108">
    <property type="component" value="Unassembled WGS sequence"/>
</dbReference>
<keyword evidence="6 10" id="KW-0808">Transferase</keyword>
<evidence type="ECO:0000256" key="4">
    <source>
        <dbReference type="ARBA" id="ARBA00020295"/>
    </source>
</evidence>
<dbReference type="NCBIfam" id="TIGR00217">
    <property type="entry name" value="malQ"/>
    <property type="match status" value="1"/>
</dbReference>